<dbReference type="InterPro" id="IPR011335">
    <property type="entry name" value="Restrct_endonuc-II-like"/>
</dbReference>
<dbReference type="InterPro" id="IPR011856">
    <property type="entry name" value="tRNA_endonuc-like_dom_sf"/>
</dbReference>
<dbReference type="GO" id="GO:0004519">
    <property type="term" value="F:endonuclease activity"/>
    <property type="evidence" value="ECO:0007669"/>
    <property type="project" value="UniProtKB-KW"/>
</dbReference>
<name>A0A1I3E9A6_SELRU</name>
<evidence type="ECO:0000259" key="1">
    <source>
        <dbReference type="Pfam" id="PF04471"/>
    </source>
</evidence>
<accession>A0A1I3E9A6</accession>
<dbReference type="GO" id="GO:0009307">
    <property type="term" value="P:DNA restriction-modification system"/>
    <property type="evidence" value="ECO:0007669"/>
    <property type="project" value="InterPro"/>
</dbReference>
<proteinExistence type="predicted"/>
<protein>
    <submittedName>
        <fullName evidence="2">Restriction endonuclease</fullName>
    </submittedName>
</protein>
<sequence>MKNTGIEYEKIVQKVFQSILNQKSVENITVEHDVTLQGKSTTHQIDVYWKFSDGISQYSTIVQAKDYSSRVSQEKLLAFKSVIDDLPERSKGIFVTKTGYQRGAKAYAEANDILLYELRHPTDDDWNGYIRDISIKLTMFTPQISNFTTYIDKDWACKNYPDAMDKINIHSFTENDFLYNEKGDKTIPVLKLVNNLINAQSAESSSTVVEKVFLEPTFIYYGKYDIKLLKINKISFMVDYNRYDDTIEIHGDDIVKFILKNVLKNETNNVDPLFNVHL</sequence>
<dbReference type="SUPFAM" id="SSF52980">
    <property type="entry name" value="Restriction endonuclease-like"/>
    <property type="match status" value="1"/>
</dbReference>
<dbReference type="RefSeq" id="WP_075443081.1">
    <property type="nucleotide sequence ID" value="NZ_FOQK01000009.1"/>
</dbReference>
<keyword evidence="2" id="KW-0255">Endonuclease</keyword>
<dbReference type="GO" id="GO:0003677">
    <property type="term" value="F:DNA binding"/>
    <property type="evidence" value="ECO:0007669"/>
    <property type="project" value="InterPro"/>
</dbReference>
<reference evidence="2 3" key="1">
    <citation type="submission" date="2016-10" db="EMBL/GenBank/DDBJ databases">
        <authorList>
            <person name="de Groot N.N."/>
        </authorList>
    </citation>
    <scope>NUCLEOTIDE SEQUENCE [LARGE SCALE GENOMIC DNA]</scope>
    <source>
        <strain evidence="2 3">Z108</strain>
    </source>
</reference>
<feature type="domain" description="Restriction endonuclease type IV Mrr" evidence="1">
    <location>
        <begin position="6"/>
        <end position="116"/>
    </location>
</feature>
<organism evidence="2 3">
    <name type="scientific">Selenomonas ruminantium</name>
    <dbReference type="NCBI Taxonomy" id="971"/>
    <lineage>
        <taxon>Bacteria</taxon>
        <taxon>Bacillati</taxon>
        <taxon>Bacillota</taxon>
        <taxon>Negativicutes</taxon>
        <taxon>Selenomonadales</taxon>
        <taxon>Selenomonadaceae</taxon>
        <taxon>Selenomonas</taxon>
    </lineage>
</organism>
<keyword evidence="2" id="KW-0378">Hydrolase</keyword>
<dbReference type="AlphaFoldDB" id="A0A1I3E9A6"/>
<dbReference type="Pfam" id="PF04471">
    <property type="entry name" value="Mrr_cat"/>
    <property type="match status" value="1"/>
</dbReference>
<dbReference type="InterPro" id="IPR007560">
    <property type="entry name" value="Restrct_endonuc_IV_Mrr"/>
</dbReference>
<dbReference type="EMBL" id="FOQK01000009">
    <property type="protein sequence ID" value="SFH95572.1"/>
    <property type="molecule type" value="Genomic_DNA"/>
</dbReference>
<dbReference type="Proteomes" id="UP000183639">
    <property type="component" value="Unassembled WGS sequence"/>
</dbReference>
<keyword evidence="2" id="KW-0540">Nuclease</keyword>
<dbReference type="OrthoDB" id="5191874at2"/>
<gene>
    <name evidence="2" type="ORF">SAMN04487861_10970</name>
</gene>
<evidence type="ECO:0000313" key="3">
    <source>
        <dbReference type="Proteomes" id="UP000183639"/>
    </source>
</evidence>
<evidence type="ECO:0000313" key="2">
    <source>
        <dbReference type="EMBL" id="SFH95572.1"/>
    </source>
</evidence>
<dbReference type="Gene3D" id="3.40.1350.10">
    <property type="match status" value="1"/>
</dbReference>